<keyword evidence="2" id="KW-1185">Reference proteome</keyword>
<dbReference type="Proteomes" id="UP000478052">
    <property type="component" value="Unassembled WGS sequence"/>
</dbReference>
<dbReference type="OrthoDB" id="6624537at2759"/>
<accession>A0A6G0VN39</accession>
<evidence type="ECO:0000313" key="1">
    <source>
        <dbReference type="EMBL" id="KAF0702521.1"/>
    </source>
</evidence>
<dbReference type="AlphaFoldDB" id="A0A6G0VN39"/>
<organism evidence="1 2">
    <name type="scientific">Aphis craccivora</name>
    <name type="common">Cowpea aphid</name>
    <dbReference type="NCBI Taxonomy" id="307492"/>
    <lineage>
        <taxon>Eukaryota</taxon>
        <taxon>Metazoa</taxon>
        <taxon>Ecdysozoa</taxon>
        <taxon>Arthropoda</taxon>
        <taxon>Hexapoda</taxon>
        <taxon>Insecta</taxon>
        <taxon>Pterygota</taxon>
        <taxon>Neoptera</taxon>
        <taxon>Paraneoptera</taxon>
        <taxon>Hemiptera</taxon>
        <taxon>Sternorrhyncha</taxon>
        <taxon>Aphidomorpha</taxon>
        <taxon>Aphidoidea</taxon>
        <taxon>Aphididae</taxon>
        <taxon>Aphidini</taxon>
        <taxon>Aphis</taxon>
        <taxon>Aphis</taxon>
    </lineage>
</organism>
<sequence>MSIVWFHFLQNQLKVVCDTKEINCRGIRNLVGKIKNRKNLNFLTTNILSLLNDLKNNNMYNENSFKKSTDLFYKIFLSYVGKWGCHFDQLKIFRWVQLINCST</sequence>
<comment type="caution">
    <text evidence="1">The sequence shown here is derived from an EMBL/GenBank/DDBJ whole genome shotgun (WGS) entry which is preliminary data.</text>
</comment>
<gene>
    <name evidence="1" type="ORF">FWK35_00028003</name>
</gene>
<dbReference type="EMBL" id="VUJU01014262">
    <property type="protein sequence ID" value="KAF0702521.1"/>
    <property type="molecule type" value="Genomic_DNA"/>
</dbReference>
<reference evidence="1 2" key="1">
    <citation type="submission" date="2019-08" db="EMBL/GenBank/DDBJ databases">
        <title>Whole genome of Aphis craccivora.</title>
        <authorList>
            <person name="Voronova N.V."/>
            <person name="Shulinski R.S."/>
            <person name="Bandarenka Y.V."/>
            <person name="Zhorov D.G."/>
            <person name="Warner D."/>
        </authorList>
    </citation>
    <scope>NUCLEOTIDE SEQUENCE [LARGE SCALE GENOMIC DNA]</scope>
    <source>
        <strain evidence="1">180601</strain>
        <tissue evidence="1">Whole Body</tissue>
    </source>
</reference>
<evidence type="ECO:0000313" key="2">
    <source>
        <dbReference type="Proteomes" id="UP000478052"/>
    </source>
</evidence>
<name>A0A6G0VN39_APHCR</name>
<protein>
    <submittedName>
        <fullName evidence="1">Uncharacterized protein</fullName>
    </submittedName>
</protein>
<proteinExistence type="predicted"/>